<dbReference type="InterPro" id="IPR002725">
    <property type="entry name" value="YgjP-like_metallopeptidase"/>
</dbReference>
<reference evidence="2 3" key="1">
    <citation type="submission" date="2024-11" db="EMBL/GenBank/DDBJ databases">
        <authorList>
            <person name="Kaparullina E.N."/>
            <person name="Delegan Y.A."/>
            <person name="Doronina N.V."/>
        </authorList>
    </citation>
    <scope>NUCLEOTIDE SEQUENCE [LARGE SCALE GENOMIC DNA]</scope>
    <source>
        <strain evidence="2 3">7sh_L</strain>
    </source>
</reference>
<evidence type="ECO:0000259" key="1">
    <source>
        <dbReference type="Pfam" id="PF01863"/>
    </source>
</evidence>
<evidence type="ECO:0000313" key="2">
    <source>
        <dbReference type="EMBL" id="MFJ5446440.1"/>
    </source>
</evidence>
<dbReference type="PANTHER" id="PTHR30399:SF1">
    <property type="entry name" value="UTP PYROPHOSPHATASE"/>
    <property type="match status" value="1"/>
</dbReference>
<protein>
    <submittedName>
        <fullName evidence="2">YgjP-like metallopeptidase domain-containing protein</fullName>
    </submittedName>
</protein>
<dbReference type="CDD" id="cd07344">
    <property type="entry name" value="M48_yhfN_like"/>
    <property type="match status" value="1"/>
</dbReference>
<dbReference type="RefSeq" id="WP_400881726.1">
    <property type="nucleotide sequence ID" value="NZ_JBIWXY010000001.1"/>
</dbReference>
<comment type="caution">
    <text evidence="2">The sequence shown here is derived from an EMBL/GenBank/DDBJ whole genome shotgun (WGS) entry which is preliminary data.</text>
</comment>
<sequence length="175" mass="20324">MTHLPYLNGYPAPLVTQVCTILEQGRLGQWIAHKYPARHDVQTDKSLYQYVSDIKQRYLKNAPAIAKILFDNQQHPVKGTLGTNTFVARVQGNKLKNKNEIRIAALFREAPAEFLRMIVVHELAHLKEKDHNKAFYQLCVHMEPDYLQLEFDMRVWLTWREHQATLTAKSIPASM</sequence>
<dbReference type="EMBL" id="JBIWXY010000001">
    <property type="protein sequence ID" value="MFJ5446440.1"/>
    <property type="molecule type" value="Genomic_DNA"/>
</dbReference>
<proteinExistence type="predicted"/>
<name>A0ABW8GM41_9PROT</name>
<dbReference type="PANTHER" id="PTHR30399">
    <property type="entry name" value="UNCHARACTERIZED PROTEIN YGJP"/>
    <property type="match status" value="1"/>
</dbReference>
<gene>
    <name evidence="2" type="ORF">ACIKP9_09390</name>
</gene>
<dbReference type="InterPro" id="IPR053136">
    <property type="entry name" value="UTP_pyrophosphatase-like"/>
</dbReference>
<dbReference type="Proteomes" id="UP001617669">
    <property type="component" value="Unassembled WGS sequence"/>
</dbReference>
<dbReference type="Pfam" id="PF01863">
    <property type="entry name" value="YgjP-like"/>
    <property type="match status" value="1"/>
</dbReference>
<evidence type="ECO:0000313" key="3">
    <source>
        <dbReference type="Proteomes" id="UP001617669"/>
    </source>
</evidence>
<feature type="domain" description="YgjP-like metallopeptidase" evidence="1">
    <location>
        <begin position="96"/>
        <end position="149"/>
    </location>
</feature>
<dbReference type="Gene3D" id="3.30.2010.10">
    <property type="entry name" value="Metalloproteases ('zincins'), catalytic domain"/>
    <property type="match status" value="1"/>
</dbReference>
<keyword evidence="3" id="KW-1185">Reference proteome</keyword>
<accession>A0ABW8GM41</accession>
<organism evidence="2 3">
    <name type="scientific">Methylobacillus methanolivorans</name>
    <dbReference type="NCBI Taxonomy" id="1848927"/>
    <lineage>
        <taxon>Bacteria</taxon>
        <taxon>Pseudomonadati</taxon>
        <taxon>Pseudomonadota</taxon>
        <taxon>Betaproteobacteria</taxon>
        <taxon>Nitrosomonadales</taxon>
        <taxon>Methylophilaceae</taxon>
        <taxon>Methylobacillus</taxon>
    </lineage>
</organism>